<gene>
    <name evidence="1" type="ORF">M23134_06416</name>
</gene>
<keyword evidence="2" id="KW-1185">Reference proteome</keyword>
<evidence type="ECO:0000313" key="1">
    <source>
        <dbReference type="EMBL" id="EAY26067.1"/>
    </source>
</evidence>
<protein>
    <submittedName>
        <fullName evidence="1">Uncharacterized protein</fullName>
    </submittedName>
</protein>
<dbReference type="AlphaFoldDB" id="A1ZU96"/>
<comment type="caution">
    <text evidence="1">The sequence shown here is derived from an EMBL/GenBank/DDBJ whole genome shotgun (WGS) entry which is preliminary data.</text>
</comment>
<name>A1ZU96_MICM2</name>
<organism evidence="1 2">
    <name type="scientific">Microscilla marina ATCC 23134</name>
    <dbReference type="NCBI Taxonomy" id="313606"/>
    <lineage>
        <taxon>Bacteria</taxon>
        <taxon>Pseudomonadati</taxon>
        <taxon>Bacteroidota</taxon>
        <taxon>Cytophagia</taxon>
        <taxon>Cytophagales</taxon>
        <taxon>Microscillaceae</taxon>
        <taxon>Microscilla</taxon>
    </lineage>
</organism>
<reference evidence="1 2" key="1">
    <citation type="submission" date="2007-01" db="EMBL/GenBank/DDBJ databases">
        <authorList>
            <person name="Haygood M."/>
            <person name="Podell S."/>
            <person name="Anderson C."/>
            <person name="Hopkinson B."/>
            <person name="Roe K."/>
            <person name="Barbeau K."/>
            <person name="Gaasterland T."/>
            <person name="Ferriera S."/>
            <person name="Johnson J."/>
            <person name="Kravitz S."/>
            <person name="Beeson K."/>
            <person name="Sutton G."/>
            <person name="Rogers Y.-H."/>
            <person name="Friedman R."/>
            <person name="Frazier M."/>
            <person name="Venter J.C."/>
        </authorList>
    </citation>
    <scope>NUCLEOTIDE SEQUENCE [LARGE SCALE GENOMIC DNA]</scope>
    <source>
        <strain evidence="1 2">ATCC 23134</strain>
    </source>
</reference>
<dbReference type="EMBL" id="AAWS01000039">
    <property type="protein sequence ID" value="EAY26067.1"/>
    <property type="molecule type" value="Genomic_DNA"/>
</dbReference>
<accession>A1ZU96</accession>
<sequence>MKELNIKARPNYQKDSKIVYEKFPSYDGLAGFEVIYDNVQQQNNPDLMFYIDPRIIFKPELEKELKVFEDTPKNVKARSVLVHEYTHLLQWGTYEELHLKHDYISHEVDFEMYVSQRIEFEAWATQAWYYLEHMALQELNDILELGLAEQETRKQLINRFCVLDGGKPIFKLV</sequence>
<dbReference type="Proteomes" id="UP000004095">
    <property type="component" value="Unassembled WGS sequence"/>
</dbReference>
<proteinExistence type="predicted"/>
<evidence type="ECO:0000313" key="2">
    <source>
        <dbReference type="Proteomes" id="UP000004095"/>
    </source>
</evidence>